<dbReference type="Pfam" id="PF01547">
    <property type="entry name" value="SBP_bac_1"/>
    <property type="match status" value="1"/>
</dbReference>
<organism evidence="4 5">
    <name type="scientific">Actinocorallia longicatena</name>
    <dbReference type="NCBI Taxonomy" id="111803"/>
    <lineage>
        <taxon>Bacteria</taxon>
        <taxon>Bacillati</taxon>
        <taxon>Actinomycetota</taxon>
        <taxon>Actinomycetes</taxon>
        <taxon>Streptosporangiales</taxon>
        <taxon>Thermomonosporaceae</taxon>
        <taxon>Actinocorallia</taxon>
    </lineage>
</organism>
<dbReference type="PROSITE" id="PS51257">
    <property type="entry name" value="PROKAR_LIPOPROTEIN"/>
    <property type="match status" value="1"/>
</dbReference>
<evidence type="ECO:0000256" key="1">
    <source>
        <dbReference type="ARBA" id="ARBA00008520"/>
    </source>
</evidence>
<dbReference type="SUPFAM" id="SSF53850">
    <property type="entry name" value="Periplasmic binding protein-like II"/>
    <property type="match status" value="1"/>
</dbReference>
<dbReference type="PANTHER" id="PTHR43649">
    <property type="entry name" value="ARABINOSE-BINDING PROTEIN-RELATED"/>
    <property type="match status" value="1"/>
</dbReference>
<keyword evidence="2" id="KW-0813">Transport</keyword>
<dbReference type="RefSeq" id="WP_344825281.1">
    <property type="nucleotide sequence ID" value="NZ_BAAAUV010000004.1"/>
</dbReference>
<evidence type="ECO:0000313" key="5">
    <source>
        <dbReference type="Proteomes" id="UP001501237"/>
    </source>
</evidence>
<evidence type="ECO:0000256" key="3">
    <source>
        <dbReference type="SAM" id="SignalP"/>
    </source>
</evidence>
<evidence type="ECO:0000256" key="2">
    <source>
        <dbReference type="ARBA" id="ARBA00022448"/>
    </source>
</evidence>
<dbReference type="InterPro" id="IPR050490">
    <property type="entry name" value="Bact_solute-bd_prot1"/>
</dbReference>
<name>A0ABP6Q5S1_9ACTN</name>
<dbReference type="Proteomes" id="UP001501237">
    <property type="component" value="Unassembled WGS sequence"/>
</dbReference>
<dbReference type="EMBL" id="BAAAUV010000004">
    <property type="protein sequence ID" value="GAA3205437.1"/>
    <property type="molecule type" value="Genomic_DNA"/>
</dbReference>
<feature type="chain" id="PRO_5046688625" evidence="3">
    <location>
        <begin position="25"/>
        <end position="439"/>
    </location>
</feature>
<dbReference type="Gene3D" id="3.40.190.10">
    <property type="entry name" value="Periplasmic binding protein-like II"/>
    <property type="match status" value="2"/>
</dbReference>
<reference evidence="5" key="1">
    <citation type="journal article" date="2019" name="Int. J. Syst. Evol. Microbiol.">
        <title>The Global Catalogue of Microorganisms (GCM) 10K type strain sequencing project: providing services to taxonomists for standard genome sequencing and annotation.</title>
        <authorList>
            <consortium name="The Broad Institute Genomics Platform"/>
            <consortium name="The Broad Institute Genome Sequencing Center for Infectious Disease"/>
            <person name="Wu L."/>
            <person name="Ma J."/>
        </authorList>
    </citation>
    <scope>NUCLEOTIDE SEQUENCE [LARGE SCALE GENOMIC DNA]</scope>
    <source>
        <strain evidence="5">JCM 9377</strain>
    </source>
</reference>
<feature type="signal peptide" evidence="3">
    <location>
        <begin position="1"/>
        <end position="24"/>
    </location>
</feature>
<keyword evidence="5" id="KW-1185">Reference proteome</keyword>
<protein>
    <submittedName>
        <fullName evidence="4">ABC transporter substrate-binding protein</fullName>
    </submittedName>
</protein>
<dbReference type="PANTHER" id="PTHR43649:SF29">
    <property type="entry name" value="OSMOPROTECTIVE COMPOUNDS-BINDING PROTEIN GGTB"/>
    <property type="match status" value="1"/>
</dbReference>
<accession>A0ABP6Q5S1</accession>
<evidence type="ECO:0000313" key="4">
    <source>
        <dbReference type="EMBL" id="GAA3205437.1"/>
    </source>
</evidence>
<comment type="similarity">
    <text evidence="1">Belongs to the bacterial solute-binding protein 1 family.</text>
</comment>
<sequence length="439" mass="46126">MRTPRLIGAALSAGLVLASVSACGDDKKSEDKSPATTVDLKGVTLEVGGSWQAGGGEQTNFQKVLDDFQAKTGATVKFTSSGDKLVTVLASKIQGGSQPDVAMMPNKGALDDFAKKGWLKPLSADVKAEATKNFAPIWNTLGSTDGNQYGVYFKAANKSTVWYRPQAFEDAGVQPPKTWAELITASGTLADSGVAPFSVAGATGWTLTDWFENIYLSQAGPENYDKLAKHEIPWTDASVKQALTTLGQLWGKKEYLNGGQTGALQTDFPTSVVNTFKAKKAAMVYEGDFVAGVIASDAGAKVGTDAKFFPFPAVGQNAPVVSGGDAAVILKDSKGAQELVKYLASPAAVEIWTKLGGITSPNKNVDLKTYPDDIQRSIAQSVVDAGDNVRFDMSDLAPASFGGTDGAGEWKLLQDFLKNPADVDGISAKLEAAAAKAYK</sequence>
<gene>
    <name evidence="4" type="ORF">GCM10010468_20430</name>
</gene>
<dbReference type="InterPro" id="IPR006059">
    <property type="entry name" value="SBP"/>
</dbReference>
<keyword evidence="3" id="KW-0732">Signal</keyword>
<proteinExistence type="inferred from homology"/>
<comment type="caution">
    <text evidence="4">The sequence shown here is derived from an EMBL/GenBank/DDBJ whole genome shotgun (WGS) entry which is preliminary data.</text>
</comment>